<dbReference type="PROSITE" id="PS50949">
    <property type="entry name" value="HTH_GNTR"/>
    <property type="match status" value="1"/>
</dbReference>
<feature type="domain" description="HTH gntR-type" evidence="4">
    <location>
        <begin position="72"/>
        <end position="140"/>
    </location>
</feature>
<evidence type="ECO:0000259" key="4">
    <source>
        <dbReference type="PROSITE" id="PS50949"/>
    </source>
</evidence>
<gene>
    <name evidence="5" type="ORF">I4I82_30405</name>
</gene>
<dbReference type="Proteomes" id="UP000694300">
    <property type="component" value="Unassembled WGS sequence"/>
</dbReference>
<dbReference type="InterPro" id="IPR000524">
    <property type="entry name" value="Tscrpt_reg_HTH_GntR"/>
</dbReference>
<keyword evidence="1" id="KW-0805">Transcription regulation</keyword>
<evidence type="ECO:0000313" key="5">
    <source>
        <dbReference type="EMBL" id="MBW0131959.1"/>
    </source>
</evidence>
<keyword evidence="6" id="KW-1185">Reference proteome</keyword>
<evidence type="ECO:0000256" key="3">
    <source>
        <dbReference type="ARBA" id="ARBA00023163"/>
    </source>
</evidence>
<dbReference type="Pfam" id="PF07702">
    <property type="entry name" value="UTRA"/>
    <property type="match status" value="1"/>
</dbReference>
<comment type="caution">
    <text evidence="5">The sequence shown here is derived from an EMBL/GenBank/DDBJ whole genome shotgun (WGS) entry which is preliminary data.</text>
</comment>
<keyword evidence="3" id="KW-0804">Transcription</keyword>
<protein>
    <submittedName>
        <fullName evidence="5">GntR family transcriptional regulator</fullName>
    </submittedName>
</protein>
<dbReference type="CDD" id="cd07377">
    <property type="entry name" value="WHTH_GntR"/>
    <property type="match status" value="1"/>
</dbReference>
<proteinExistence type="predicted"/>
<accession>A0ABS6UI67</accession>
<dbReference type="InterPro" id="IPR011663">
    <property type="entry name" value="UTRA"/>
</dbReference>
<evidence type="ECO:0000313" key="6">
    <source>
        <dbReference type="Proteomes" id="UP000694300"/>
    </source>
</evidence>
<name>A0ABS6UI67_9PSEU</name>
<reference evidence="5 6" key="1">
    <citation type="submission" date="2020-11" db="EMBL/GenBank/DDBJ databases">
        <title>Pseudonocardia abyssalis sp. nov. and Pseudonocardia oceani sp. nov., description and phylogenomic analysis of two novel actinomycetes isolated from the deep Southern Ocean.</title>
        <authorList>
            <person name="Parra J."/>
        </authorList>
    </citation>
    <scope>NUCLEOTIDE SEQUENCE [LARGE SCALE GENOMIC DNA]</scope>
    <source>
        <strain evidence="6">KRD185</strain>
    </source>
</reference>
<sequence length="302" mass="33416">MRPIVSTSGAAPTLSCTGIPTPSSRWWSDPRGQVYSHREIRSTLCPDKVGRRWWIVTERAVPEVALDRTSPVPLYFQVATRLQQLIEDGVMPVGSRLENEVELAERLGVSRPTMRRAIAYLVERGMLVRRRGIGTQIVHPKVRRPVELTSLYDDLAKNGQAPRTEVLLLEVRRAPDHVAEALGVPGGLDITWIERLRHSGGEPLAIMHNAVPLDLLPLTEADLAERGLYELLRAAGHVPRMASQTVGAKAATAAEARQLGDPRGAPMLTMVRTAWDESGRAVEFGSHVYRASRYSFELTLTS</sequence>
<dbReference type="Pfam" id="PF00392">
    <property type="entry name" value="GntR"/>
    <property type="match status" value="1"/>
</dbReference>
<dbReference type="EMBL" id="JADQDF010000001">
    <property type="protein sequence ID" value="MBW0131959.1"/>
    <property type="molecule type" value="Genomic_DNA"/>
</dbReference>
<dbReference type="PANTHER" id="PTHR44846:SF17">
    <property type="entry name" value="GNTR-FAMILY TRANSCRIPTIONAL REGULATOR"/>
    <property type="match status" value="1"/>
</dbReference>
<organism evidence="5 6">
    <name type="scientific">Pseudonocardia oceani</name>
    <dbReference type="NCBI Taxonomy" id="2792013"/>
    <lineage>
        <taxon>Bacteria</taxon>
        <taxon>Bacillati</taxon>
        <taxon>Actinomycetota</taxon>
        <taxon>Actinomycetes</taxon>
        <taxon>Pseudonocardiales</taxon>
        <taxon>Pseudonocardiaceae</taxon>
        <taxon>Pseudonocardia</taxon>
    </lineage>
</organism>
<evidence type="ECO:0000256" key="2">
    <source>
        <dbReference type="ARBA" id="ARBA00023125"/>
    </source>
</evidence>
<dbReference type="PANTHER" id="PTHR44846">
    <property type="entry name" value="MANNOSYL-D-GLYCERATE TRANSPORT/METABOLISM SYSTEM REPRESSOR MNGR-RELATED"/>
    <property type="match status" value="1"/>
</dbReference>
<evidence type="ECO:0000256" key="1">
    <source>
        <dbReference type="ARBA" id="ARBA00023015"/>
    </source>
</evidence>
<dbReference type="SMART" id="SM00345">
    <property type="entry name" value="HTH_GNTR"/>
    <property type="match status" value="1"/>
</dbReference>
<dbReference type="SMART" id="SM00866">
    <property type="entry name" value="UTRA"/>
    <property type="match status" value="1"/>
</dbReference>
<dbReference type="InterPro" id="IPR050679">
    <property type="entry name" value="Bact_HTH_transcr_reg"/>
</dbReference>
<keyword evidence="2" id="KW-0238">DNA-binding</keyword>